<proteinExistence type="predicted"/>
<sequence length="646" mass="74291">MGDVNPICTLGYYSKPSHKGYRNTNELPVGNNMVHLRSETIRLVQNECSFHELWYEHPNQHLKDFLKLMESLDLETISKRARSTRGQSSSSQDVSTEEKNAFGSYHERSWRKMMKVIRQLGDAGHEGLRFHRHVPQHEPRMNEPSGCMILLSANSNTCPLVTTWTPPPDRPVPRNEHHISSSGADGYDSADVMMAISVDELLDWIIDSEGSYHITYMRDYLVDFEEYDDGKILLGDGRECRIRGTCKVQVQMKDGPCFMLDNDMYVSEVRQNLISLGTLKKEGFTVKMQLAKIKVTKGSLMVLSGTRSANCVYTLDGQAVTRKTMKGRKQLGEYLTEWKIKKCNVLDSCNQRKQHLAWELFSYREDSNEDTFAVAAVDKIYAHESFTFNSTFACEVISKWNAGLKDDTDARSDVYMHSKHYEPTQGILNETARGIFFYKSPNQAFQFLEDKSLKEEMHEMRKNYNNSGGDHASKNDYTPMCERQEVNFIQFGVYQNQNSNDSYFHQSHHGPNDSEKSLTGLNNDLRNDLEHFKRCSLEDIPRHYVIFDMERLDMCLLNWATIGLLDKAKGSVLGTKIIRDQSGNTLRVSQSRFYKKKLVQTLLEGYSILSLEGSLSGTVMWKKIVSGHVYMRLEDRSIRWSVRDLT</sequence>
<dbReference type="EMBL" id="BKCJ010001977">
    <property type="protein sequence ID" value="GEU45382.1"/>
    <property type="molecule type" value="Genomic_DNA"/>
</dbReference>
<evidence type="ECO:0000313" key="3">
    <source>
        <dbReference type="EMBL" id="GEU45382.1"/>
    </source>
</evidence>
<comment type="caution">
    <text evidence="3">The sequence shown here is derived from an EMBL/GenBank/DDBJ whole genome shotgun (WGS) entry which is preliminary data.</text>
</comment>
<feature type="region of interest" description="Disordered" evidence="1">
    <location>
        <begin position="165"/>
        <end position="184"/>
    </location>
</feature>
<organism evidence="3">
    <name type="scientific">Tanacetum cinerariifolium</name>
    <name type="common">Dalmatian daisy</name>
    <name type="synonym">Chrysanthemum cinerariifolium</name>
    <dbReference type="NCBI Taxonomy" id="118510"/>
    <lineage>
        <taxon>Eukaryota</taxon>
        <taxon>Viridiplantae</taxon>
        <taxon>Streptophyta</taxon>
        <taxon>Embryophyta</taxon>
        <taxon>Tracheophyta</taxon>
        <taxon>Spermatophyta</taxon>
        <taxon>Magnoliopsida</taxon>
        <taxon>eudicotyledons</taxon>
        <taxon>Gunneridae</taxon>
        <taxon>Pentapetalae</taxon>
        <taxon>asterids</taxon>
        <taxon>campanulids</taxon>
        <taxon>Asterales</taxon>
        <taxon>Asteraceae</taxon>
        <taxon>Asteroideae</taxon>
        <taxon>Anthemideae</taxon>
        <taxon>Anthemidinae</taxon>
        <taxon>Tanacetum</taxon>
    </lineage>
</organism>
<protein>
    <submittedName>
        <fullName evidence="3">Zinc finger, CCHC-type</fullName>
    </submittedName>
</protein>
<name>A0A6L2K9I6_TANCI</name>
<feature type="compositionally biased region" description="Polar residues" evidence="1">
    <location>
        <begin position="84"/>
        <end position="94"/>
    </location>
</feature>
<accession>A0A6L2K9I6</accession>
<feature type="region of interest" description="Disordered" evidence="1">
    <location>
        <begin position="79"/>
        <end position="101"/>
    </location>
</feature>
<feature type="domain" description="Retrovirus-related Pol polyprotein from transposon TNT 1-94-like beta-barrel" evidence="2">
    <location>
        <begin position="204"/>
        <end position="284"/>
    </location>
</feature>
<dbReference type="InterPro" id="IPR054722">
    <property type="entry name" value="PolX-like_BBD"/>
</dbReference>
<dbReference type="Pfam" id="PF22936">
    <property type="entry name" value="Pol_BBD"/>
    <property type="match status" value="1"/>
</dbReference>
<evidence type="ECO:0000256" key="1">
    <source>
        <dbReference type="SAM" id="MobiDB-lite"/>
    </source>
</evidence>
<dbReference type="PANTHER" id="PTHR47592:SF27">
    <property type="entry name" value="OS08G0421700 PROTEIN"/>
    <property type="match status" value="1"/>
</dbReference>
<dbReference type="PANTHER" id="PTHR47592">
    <property type="entry name" value="PBF68 PROTEIN"/>
    <property type="match status" value="1"/>
</dbReference>
<evidence type="ECO:0000259" key="2">
    <source>
        <dbReference type="Pfam" id="PF22936"/>
    </source>
</evidence>
<gene>
    <name evidence="3" type="ORF">Tci_017360</name>
</gene>
<reference evidence="3" key="1">
    <citation type="journal article" date="2019" name="Sci. Rep.">
        <title>Draft genome of Tanacetum cinerariifolium, the natural source of mosquito coil.</title>
        <authorList>
            <person name="Yamashiro T."/>
            <person name="Shiraishi A."/>
            <person name="Satake H."/>
            <person name="Nakayama K."/>
        </authorList>
    </citation>
    <scope>NUCLEOTIDE SEQUENCE</scope>
</reference>
<feature type="region of interest" description="Disordered" evidence="1">
    <location>
        <begin position="500"/>
        <end position="520"/>
    </location>
</feature>
<dbReference type="AlphaFoldDB" id="A0A6L2K9I6"/>